<dbReference type="Pfam" id="PF09331">
    <property type="entry name" value="DUF1985"/>
    <property type="match status" value="1"/>
</dbReference>
<evidence type="ECO:0000313" key="3">
    <source>
        <dbReference type="Proteomes" id="UP000886595"/>
    </source>
</evidence>
<name>A0A8X7V489_BRACI</name>
<protein>
    <recommendedName>
        <fullName evidence="1">DUF1985 domain-containing protein</fullName>
    </recommendedName>
</protein>
<dbReference type="InterPro" id="IPR015410">
    <property type="entry name" value="DUF1985"/>
</dbReference>
<evidence type="ECO:0000313" key="2">
    <source>
        <dbReference type="EMBL" id="KAG2302835.1"/>
    </source>
</evidence>
<sequence length="225" mass="25724">MATTEQGDRRGEASDVDLVPDMMFAHGEEPVGVRVLTYQSSRAIKRILSALEERELQIIQESSFGKMVEIAEKPSFSGRFARYIMSRQLKVNKRHEAWFRFAGHPVRFSLREFAIVMGLPCGEFPLKSKAKMKETISSKPYWPELFGKVDTVGVSSVIKMLKKKTVKDQEIRVKYACLAILSSVLLSTNLKMKISREHAEAIEDLQDFFMYPWGRMAFDMLMGSI</sequence>
<dbReference type="PANTHER" id="PTHR48449:SF2">
    <property type="entry name" value="UBIQUITIN-LIKE PROTEASE FAMILY PROFILE DOMAIN-CONTAINING PROTEIN"/>
    <property type="match status" value="1"/>
</dbReference>
<comment type="caution">
    <text evidence="2">The sequence shown here is derived from an EMBL/GenBank/DDBJ whole genome shotgun (WGS) entry which is preliminary data.</text>
</comment>
<dbReference type="Proteomes" id="UP000886595">
    <property type="component" value="Unassembled WGS sequence"/>
</dbReference>
<dbReference type="EMBL" id="JAAMPC010000007">
    <property type="protein sequence ID" value="KAG2302835.1"/>
    <property type="molecule type" value="Genomic_DNA"/>
</dbReference>
<keyword evidence="3" id="KW-1185">Reference proteome</keyword>
<gene>
    <name evidence="2" type="ORF">Bca52824_031486</name>
</gene>
<dbReference type="OrthoDB" id="1930729at2759"/>
<dbReference type="PANTHER" id="PTHR48449">
    <property type="entry name" value="DUF1985 DOMAIN-CONTAINING PROTEIN"/>
    <property type="match status" value="1"/>
</dbReference>
<evidence type="ECO:0000259" key="1">
    <source>
        <dbReference type="Pfam" id="PF09331"/>
    </source>
</evidence>
<proteinExistence type="predicted"/>
<feature type="domain" description="DUF1985" evidence="1">
    <location>
        <begin position="85"/>
        <end position="224"/>
    </location>
</feature>
<dbReference type="AlphaFoldDB" id="A0A8X7V489"/>
<organism evidence="2 3">
    <name type="scientific">Brassica carinata</name>
    <name type="common">Ethiopian mustard</name>
    <name type="synonym">Abyssinian cabbage</name>
    <dbReference type="NCBI Taxonomy" id="52824"/>
    <lineage>
        <taxon>Eukaryota</taxon>
        <taxon>Viridiplantae</taxon>
        <taxon>Streptophyta</taxon>
        <taxon>Embryophyta</taxon>
        <taxon>Tracheophyta</taxon>
        <taxon>Spermatophyta</taxon>
        <taxon>Magnoliopsida</taxon>
        <taxon>eudicotyledons</taxon>
        <taxon>Gunneridae</taxon>
        <taxon>Pentapetalae</taxon>
        <taxon>rosids</taxon>
        <taxon>malvids</taxon>
        <taxon>Brassicales</taxon>
        <taxon>Brassicaceae</taxon>
        <taxon>Brassiceae</taxon>
        <taxon>Brassica</taxon>
    </lineage>
</organism>
<reference evidence="2 3" key="1">
    <citation type="submission" date="2020-02" db="EMBL/GenBank/DDBJ databases">
        <authorList>
            <person name="Ma Q."/>
            <person name="Huang Y."/>
            <person name="Song X."/>
            <person name="Pei D."/>
        </authorList>
    </citation>
    <scope>NUCLEOTIDE SEQUENCE [LARGE SCALE GENOMIC DNA]</scope>
    <source>
        <strain evidence="2">Sxm20200214</strain>
        <tissue evidence="2">Leaf</tissue>
    </source>
</reference>
<accession>A0A8X7V489</accession>